<protein>
    <submittedName>
        <fullName evidence="2">DNA mismatch repair protein MutL</fullName>
    </submittedName>
</protein>
<sequence length="585" mass="65584">MASIKKLPSTASDLLSHALHLSTYEITVSNVLENVISAGFSNLTVTLNPSALRFKLVSTQPPSHSILPLLTTLSAQCSVEYHTPRHTTLLRGARVLDKHIHKTSAQELYILDVWEMFYSIPVRRRIQQARHEHEITCATRLQVMRIAFANPLVRIRLCTDNELPILSWDGDGLSSDAICAALGSKHLDLVPVQLRKDDIFITGFVSRLGLSSSVAQYASMDGDTNAGWLFAIMKTAWKRFLNCKRSADGEEEKLGRCPAFVLNCFTNKRKSRAYSKRDKATETARTIETHMLVEMFHVFNGIKKKRPTKRLRPESNDERSGLLVPKRLRFEEVKIQRKASIPVTTSRRFPLRTSVTSAAVLEQVIRKHAADWCNPTFQNSAALGLTGADWEKKAVAVHKTCLSGVHIVGQVDFKYIVVADEKGLYAVDQHAASERDLYESYLRKAIRGLQVVKCEAAVSLCEERKQLSTRLKKLLSRWGWDVSIEEEGVVVTGMPKICDTLMTQGHLFDFLDELCEDEMGIVSGCVPRFVRRTVATIACHKAVRFGDRLTCDQCESIIRALAKCDNPFCCAHGRPSIVPLAAFEC</sequence>
<dbReference type="EMBL" id="NBIV01000046">
    <property type="protein sequence ID" value="PXF46030.1"/>
    <property type="molecule type" value="Genomic_DNA"/>
</dbReference>
<dbReference type="InterPro" id="IPR037198">
    <property type="entry name" value="MutL_C_sf"/>
</dbReference>
<dbReference type="PANTHER" id="PTHR10073">
    <property type="entry name" value="DNA MISMATCH REPAIR PROTEIN MLH, PMS, MUTL"/>
    <property type="match status" value="1"/>
</dbReference>
<dbReference type="InterPro" id="IPR038973">
    <property type="entry name" value="MutL/Mlh/Pms-like"/>
</dbReference>
<dbReference type="GO" id="GO:0032300">
    <property type="term" value="C:mismatch repair complex"/>
    <property type="evidence" value="ECO:0007669"/>
    <property type="project" value="InterPro"/>
</dbReference>
<comment type="caution">
    <text evidence="2">The sequence shown here is derived from an EMBL/GenBank/DDBJ whole genome shotgun (WGS) entry which is preliminary data.</text>
</comment>
<dbReference type="GO" id="GO:0006298">
    <property type="term" value="P:mismatch repair"/>
    <property type="evidence" value="ECO:0007669"/>
    <property type="project" value="InterPro"/>
</dbReference>
<dbReference type="OrthoDB" id="429932at2759"/>
<dbReference type="AlphaFoldDB" id="A0A2V3IY18"/>
<dbReference type="GO" id="GO:0016887">
    <property type="term" value="F:ATP hydrolysis activity"/>
    <property type="evidence" value="ECO:0007669"/>
    <property type="project" value="InterPro"/>
</dbReference>
<name>A0A2V3IY18_9FLOR</name>
<evidence type="ECO:0000313" key="2">
    <source>
        <dbReference type="EMBL" id="PXF46030.1"/>
    </source>
</evidence>
<dbReference type="GO" id="GO:0005524">
    <property type="term" value="F:ATP binding"/>
    <property type="evidence" value="ECO:0007669"/>
    <property type="project" value="InterPro"/>
</dbReference>
<dbReference type="InterPro" id="IPR014790">
    <property type="entry name" value="MutL_C"/>
</dbReference>
<gene>
    <name evidence="2" type="ORF">BWQ96_04205</name>
</gene>
<feature type="domain" description="MutL C-terminal dimerisation" evidence="1">
    <location>
        <begin position="407"/>
        <end position="549"/>
    </location>
</feature>
<dbReference type="Gene3D" id="3.30.1370.100">
    <property type="entry name" value="MutL, C-terminal domain, regulatory subdomain"/>
    <property type="match status" value="1"/>
</dbReference>
<dbReference type="SMART" id="SM00853">
    <property type="entry name" value="MutL_C"/>
    <property type="match status" value="1"/>
</dbReference>
<accession>A0A2V3IY18</accession>
<dbReference type="Gene3D" id="3.30.1540.20">
    <property type="entry name" value="MutL, C-terminal domain, dimerisation subdomain"/>
    <property type="match status" value="1"/>
</dbReference>
<dbReference type="PANTHER" id="PTHR10073:SF47">
    <property type="entry name" value="DNA MISMATCH REPAIR PROTEIN MLH3"/>
    <property type="match status" value="1"/>
</dbReference>
<evidence type="ECO:0000259" key="1">
    <source>
        <dbReference type="SMART" id="SM00853"/>
    </source>
</evidence>
<dbReference type="GO" id="GO:0140664">
    <property type="term" value="F:ATP-dependent DNA damage sensor activity"/>
    <property type="evidence" value="ECO:0007669"/>
    <property type="project" value="InterPro"/>
</dbReference>
<dbReference type="Pfam" id="PF08676">
    <property type="entry name" value="MutL_C"/>
    <property type="match status" value="1"/>
</dbReference>
<dbReference type="Proteomes" id="UP000247409">
    <property type="component" value="Unassembled WGS sequence"/>
</dbReference>
<keyword evidence="3" id="KW-1185">Reference proteome</keyword>
<dbReference type="STRING" id="448386.A0A2V3IY18"/>
<dbReference type="InterPro" id="IPR042121">
    <property type="entry name" value="MutL_C_regsub"/>
</dbReference>
<dbReference type="SUPFAM" id="SSF118116">
    <property type="entry name" value="DNA mismatch repair protein MutL"/>
    <property type="match status" value="1"/>
</dbReference>
<reference evidence="2 3" key="1">
    <citation type="journal article" date="2018" name="Mol. Biol. Evol.">
        <title>Analysis of the draft genome of the red seaweed Gracilariopsis chorda provides insights into genome size evolution in Rhodophyta.</title>
        <authorList>
            <person name="Lee J."/>
            <person name="Yang E.C."/>
            <person name="Graf L."/>
            <person name="Yang J.H."/>
            <person name="Qiu H."/>
            <person name="Zel Zion U."/>
            <person name="Chan C.X."/>
            <person name="Stephens T.G."/>
            <person name="Weber A.P.M."/>
            <person name="Boo G.H."/>
            <person name="Boo S.M."/>
            <person name="Kim K.M."/>
            <person name="Shin Y."/>
            <person name="Jung M."/>
            <person name="Lee S.J."/>
            <person name="Yim H.S."/>
            <person name="Lee J.H."/>
            <person name="Bhattacharya D."/>
            <person name="Yoon H.S."/>
        </authorList>
    </citation>
    <scope>NUCLEOTIDE SEQUENCE [LARGE SCALE GENOMIC DNA]</scope>
    <source>
        <strain evidence="2 3">SKKU-2015</strain>
        <tissue evidence="2">Whole body</tissue>
    </source>
</reference>
<organism evidence="2 3">
    <name type="scientific">Gracilariopsis chorda</name>
    <dbReference type="NCBI Taxonomy" id="448386"/>
    <lineage>
        <taxon>Eukaryota</taxon>
        <taxon>Rhodophyta</taxon>
        <taxon>Florideophyceae</taxon>
        <taxon>Rhodymeniophycidae</taxon>
        <taxon>Gracilariales</taxon>
        <taxon>Gracilariaceae</taxon>
        <taxon>Gracilariopsis</taxon>
    </lineage>
</organism>
<dbReference type="InterPro" id="IPR042120">
    <property type="entry name" value="MutL_C_dimsub"/>
</dbReference>
<proteinExistence type="predicted"/>
<evidence type="ECO:0000313" key="3">
    <source>
        <dbReference type="Proteomes" id="UP000247409"/>
    </source>
</evidence>